<dbReference type="Gene3D" id="3.40.50.12780">
    <property type="entry name" value="N-terminal domain of ligase-like"/>
    <property type="match status" value="1"/>
</dbReference>
<dbReference type="SUPFAM" id="SSF52777">
    <property type="entry name" value="CoA-dependent acyltransferases"/>
    <property type="match status" value="2"/>
</dbReference>
<dbReference type="SUPFAM" id="SSF56801">
    <property type="entry name" value="Acetyl-CoA synthetase-like"/>
    <property type="match status" value="1"/>
</dbReference>
<reference evidence="5" key="1">
    <citation type="journal article" date="2021" name="Nat. Commun.">
        <title>Genetic determinants of endophytism in the Arabidopsis root mycobiome.</title>
        <authorList>
            <person name="Mesny F."/>
            <person name="Miyauchi S."/>
            <person name="Thiergart T."/>
            <person name="Pickel B."/>
            <person name="Atanasova L."/>
            <person name="Karlsson M."/>
            <person name="Huettel B."/>
            <person name="Barry K.W."/>
            <person name="Haridas S."/>
            <person name="Chen C."/>
            <person name="Bauer D."/>
            <person name="Andreopoulos W."/>
            <person name="Pangilinan J."/>
            <person name="LaButti K."/>
            <person name="Riley R."/>
            <person name="Lipzen A."/>
            <person name="Clum A."/>
            <person name="Drula E."/>
            <person name="Henrissat B."/>
            <person name="Kohler A."/>
            <person name="Grigoriev I.V."/>
            <person name="Martin F.M."/>
            <person name="Hacquard S."/>
        </authorList>
    </citation>
    <scope>NUCLEOTIDE SEQUENCE</scope>
    <source>
        <strain evidence="5">MPI-SDFR-AT-0120</strain>
    </source>
</reference>
<dbReference type="GO" id="GO:0031177">
    <property type="term" value="F:phosphopantetheine binding"/>
    <property type="evidence" value="ECO:0007669"/>
    <property type="project" value="TreeGrafter"/>
</dbReference>
<dbReference type="GO" id="GO:0043041">
    <property type="term" value="P:amino acid activation for nonribosomal peptide biosynthetic process"/>
    <property type="evidence" value="ECO:0007669"/>
    <property type="project" value="TreeGrafter"/>
</dbReference>
<dbReference type="GO" id="GO:0044550">
    <property type="term" value="P:secondary metabolite biosynthetic process"/>
    <property type="evidence" value="ECO:0007669"/>
    <property type="project" value="TreeGrafter"/>
</dbReference>
<evidence type="ECO:0000256" key="1">
    <source>
        <dbReference type="ARBA" id="ARBA00022450"/>
    </source>
</evidence>
<dbReference type="PANTHER" id="PTHR45527">
    <property type="entry name" value="NONRIBOSOMAL PEPTIDE SYNTHETASE"/>
    <property type="match status" value="1"/>
</dbReference>
<dbReference type="PANTHER" id="PTHR45527:SF1">
    <property type="entry name" value="FATTY ACID SYNTHASE"/>
    <property type="match status" value="1"/>
</dbReference>
<keyword evidence="6" id="KW-1185">Reference proteome</keyword>
<evidence type="ECO:0000259" key="3">
    <source>
        <dbReference type="Pfam" id="PF00501"/>
    </source>
</evidence>
<dbReference type="Gene3D" id="3.30.559.10">
    <property type="entry name" value="Chloramphenicol acetyltransferase-like domain"/>
    <property type="match status" value="1"/>
</dbReference>
<proteinExistence type="predicted"/>
<dbReference type="AlphaFoldDB" id="A0A8K0R307"/>
<evidence type="ECO:0000313" key="5">
    <source>
        <dbReference type="EMBL" id="KAH7082018.1"/>
    </source>
</evidence>
<dbReference type="EMBL" id="JAGMVJ010000014">
    <property type="protein sequence ID" value="KAH7082018.1"/>
    <property type="molecule type" value="Genomic_DNA"/>
</dbReference>
<evidence type="ECO:0000259" key="4">
    <source>
        <dbReference type="Pfam" id="PF00668"/>
    </source>
</evidence>
<gene>
    <name evidence="5" type="ORF">FB567DRAFT_530448</name>
</gene>
<keyword evidence="2" id="KW-0597">Phosphoprotein</keyword>
<accession>A0A8K0R307</accession>
<dbReference type="Pfam" id="PF00501">
    <property type="entry name" value="AMP-binding"/>
    <property type="match status" value="1"/>
</dbReference>
<dbReference type="FunFam" id="3.30.559.10:FF:000151">
    <property type="entry name" value="Uncharacterized protein"/>
    <property type="match status" value="1"/>
</dbReference>
<dbReference type="InterPro" id="IPR042099">
    <property type="entry name" value="ANL_N_sf"/>
</dbReference>
<dbReference type="InterPro" id="IPR001242">
    <property type="entry name" value="Condensation_dom"/>
</dbReference>
<name>A0A8K0R307_9PLEO</name>
<dbReference type="GO" id="GO:0005737">
    <property type="term" value="C:cytoplasm"/>
    <property type="evidence" value="ECO:0007669"/>
    <property type="project" value="TreeGrafter"/>
</dbReference>
<dbReference type="GO" id="GO:0003824">
    <property type="term" value="F:catalytic activity"/>
    <property type="evidence" value="ECO:0007669"/>
    <property type="project" value="InterPro"/>
</dbReference>
<feature type="domain" description="AMP-dependent synthetase/ligase" evidence="3">
    <location>
        <begin position="510"/>
        <end position="752"/>
    </location>
</feature>
<dbReference type="Proteomes" id="UP000813461">
    <property type="component" value="Unassembled WGS sequence"/>
</dbReference>
<keyword evidence="1" id="KW-0596">Phosphopantetheine</keyword>
<dbReference type="InterPro" id="IPR023213">
    <property type="entry name" value="CAT-like_dom_sf"/>
</dbReference>
<protein>
    <submittedName>
        <fullName evidence="5">Uncharacterized protein</fullName>
    </submittedName>
</protein>
<comment type="caution">
    <text evidence="5">The sequence shown here is derived from an EMBL/GenBank/DDBJ whole genome shotgun (WGS) entry which is preliminary data.</text>
</comment>
<dbReference type="Gene3D" id="3.30.559.30">
    <property type="entry name" value="Nonribosomal peptide synthetase, condensation domain"/>
    <property type="match status" value="1"/>
</dbReference>
<feature type="domain" description="Condensation" evidence="4">
    <location>
        <begin position="87"/>
        <end position="357"/>
    </location>
</feature>
<evidence type="ECO:0000256" key="2">
    <source>
        <dbReference type="ARBA" id="ARBA00022553"/>
    </source>
</evidence>
<dbReference type="InterPro" id="IPR000873">
    <property type="entry name" value="AMP-dep_synth/lig_dom"/>
</dbReference>
<dbReference type="Pfam" id="PF00668">
    <property type="entry name" value="Condensation"/>
    <property type="match status" value="1"/>
</dbReference>
<evidence type="ECO:0000313" key="6">
    <source>
        <dbReference type="Proteomes" id="UP000813461"/>
    </source>
</evidence>
<organism evidence="5 6">
    <name type="scientific">Paraphoma chrysanthemicola</name>
    <dbReference type="NCBI Taxonomy" id="798071"/>
    <lineage>
        <taxon>Eukaryota</taxon>
        <taxon>Fungi</taxon>
        <taxon>Dikarya</taxon>
        <taxon>Ascomycota</taxon>
        <taxon>Pezizomycotina</taxon>
        <taxon>Dothideomycetes</taxon>
        <taxon>Pleosporomycetidae</taxon>
        <taxon>Pleosporales</taxon>
        <taxon>Pleosporineae</taxon>
        <taxon>Phaeosphaeriaceae</taxon>
        <taxon>Paraphoma</taxon>
    </lineage>
</organism>
<sequence>MWSSMKPESLRLHQHNTVSIPTKTKMPVPLRPKTINLLSDIDAISLSRIASACNLLPSLIRDIYTCTPLQSSMISSTRNETFHFVLSPAHPVEPGPFCDALRQVVSSNDILRTRIVECGDLGYVNVVTNEEHVTDINTGFDNIEEYLRDDGDVARHRFEAGEVLFRSAYVGHHAVLTLHHAVMDYWSIDQLIQLDLSVVYAGQPPIKRPPFKEFAKYCHEIGDNAARAFWTPRFKGAPAIFPEPRSAQSGPPRVSEKTVRHMLLQRMTGRDALASSHMPLFIEAAWALTMAIYTNSESLAYGLVLSGRSATLNGIENTLGPTVTEVPIQVNLRHRTMTVDNLIKERAAALRQLQQHALEVQYGVANIAALSEPAMVAAGFQTLINIRPAVFSGQEPGNTANGNHVKLRMVWMRGYYPLQLIFSIMPDGVTVWARTDSGVVSNGQLDRILNQFEHTLRSLTEVALQTKLCNLPLLDPHARVEIASWNRMLPTMAEKSVVEALDKWTQYESLAVEAGDGSATHLDLHSMSARLAEELRGRGVTRGTRVGFLFDKSLLAIVALVGLLKAGGICVPMEGYDEGLLSSVGAELLMTSSTRYAHVSSLLPDVFVVDLDSVMRPVSELDSKPLPNGHIAATTHAEAIKPTAQDLAYILFTSEAPGARQIPVMLSHGHLVSTLTSYVDRFDWQPGNRILQFGPLASSQSVLEMLGALIAGGCICIPSANEPNLPSFIASARVNGAMLPPSVIRTMSPVDVPSLRFQVGGCGPIVQRVGIGRNVPVDDSRRGRRQPTVVHR</sequence>
<dbReference type="OrthoDB" id="416786at2759"/>